<keyword evidence="2" id="KW-1185">Reference proteome</keyword>
<name>A0A2S9I8W3_9GAMM</name>
<dbReference type="OrthoDB" id="7059963at2"/>
<dbReference type="RefSeq" id="WP_105593902.1">
    <property type="nucleotide sequence ID" value="NZ_PDET01000012.1"/>
</dbReference>
<organism evidence="1 2">
    <name type="scientific">Pantoea coffeiphila</name>
    <dbReference type="NCBI Taxonomy" id="1465635"/>
    <lineage>
        <taxon>Bacteria</taxon>
        <taxon>Pseudomonadati</taxon>
        <taxon>Pseudomonadota</taxon>
        <taxon>Gammaproteobacteria</taxon>
        <taxon>Enterobacterales</taxon>
        <taxon>Erwiniaceae</taxon>
        <taxon>Pantoea</taxon>
    </lineage>
</organism>
<gene>
    <name evidence="1" type="ORF">CQW29_16850</name>
</gene>
<accession>A0A2S9I8W3</accession>
<comment type="caution">
    <text evidence="1">The sequence shown here is derived from an EMBL/GenBank/DDBJ whole genome shotgun (WGS) entry which is preliminary data.</text>
</comment>
<dbReference type="Proteomes" id="UP000239181">
    <property type="component" value="Unassembled WGS sequence"/>
</dbReference>
<evidence type="ECO:0008006" key="3">
    <source>
        <dbReference type="Google" id="ProtNLM"/>
    </source>
</evidence>
<dbReference type="Pfam" id="PF10713">
    <property type="entry name" value="DUF2509"/>
    <property type="match status" value="1"/>
</dbReference>
<dbReference type="AlphaFoldDB" id="A0A2S9I8W3"/>
<proteinExistence type="predicted"/>
<sequence length="140" mass="15457">MHRQQGSGALLMVIIILLMGTALLHATRQQLSDNLSLVSDERRYILEYTDAVSALAWGERLTWLGAEVGWYCQLQPQYTWRACLLSHASGILLRGDSGSGTLSLYRWVSSLTGGKVSAVPQGWLDYCPLPDRSLCDDPSS</sequence>
<evidence type="ECO:0000313" key="2">
    <source>
        <dbReference type="Proteomes" id="UP000239181"/>
    </source>
</evidence>
<reference evidence="1 2" key="1">
    <citation type="submission" date="2017-10" db="EMBL/GenBank/DDBJ databases">
        <title>Draft genome of two endophytic bacteria isolated from 'guarana' Paullinia cupana (Mart.) Ducke.</title>
        <authorList>
            <person name="Siqueira K.A."/>
            <person name="Liotti R.G."/>
            <person name="Mendes T.A."/>
            <person name="Soares M.A."/>
        </authorList>
    </citation>
    <scope>NUCLEOTIDE SEQUENCE [LARGE SCALE GENOMIC DNA]</scope>
    <source>
        <strain evidence="1 2">342</strain>
    </source>
</reference>
<dbReference type="InterPro" id="IPR019652">
    <property type="entry name" value="DUF2509"/>
</dbReference>
<dbReference type="EMBL" id="PDET01000012">
    <property type="protein sequence ID" value="PRD14243.1"/>
    <property type="molecule type" value="Genomic_DNA"/>
</dbReference>
<protein>
    <recommendedName>
        <fullName evidence="3">DUF2509 domain-containing protein</fullName>
    </recommendedName>
</protein>
<evidence type="ECO:0000313" key="1">
    <source>
        <dbReference type="EMBL" id="PRD14243.1"/>
    </source>
</evidence>